<reference evidence="1 2" key="1">
    <citation type="submission" date="2019-11" db="EMBL/GenBank/DDBJ databases">
        <title>Novel Deefgea species.</title>
        <authorList>
            <person name="Han J.-H."/>
        </authorList>
    </citation>
    <scope>NUCLEOTIDE SEQUENCE [LARGE SCALE GENOMIC DNA]</scope>
    <source>
        <strain evidence="1 2">LMG 24817</strain>
    </source>
</reference>
<organism evidence="1 2">
    <name type="scientific">Deefgea chitinilytica</name>
    <dbReference type="NCBI Taxonomy" id="570276"/>
    <lineage>
        <taxon>Bacteria</taxon>
        <taxon>Pseudomonadati</taxon>
        <taxon>Pseudomonadota</taxon>
        <taxon>Betaproteobacteria</taxon>
        <taxon>Neisseriales</taxon>
        <taxon>Chitinibacteraceae</taxon>
        <taxon>Deefgea</taxon>
    </lineage>
</organism>
<dbReference type="SUPFAM" id="SSF53756">
    <property type="entry name" value="UDP-Glycosyltransferase/glycogen phosphorylase"/>
    <property type="match status" value="1"/>
</dbReference>
<dbReference type="Pfam" id="PF13692">
    <property type="entry name" value="Glyco_trans_1_4"/>
    <property type="match status" value="1"/>
</dbReference>
<accession>A0ABS2CDY6</accession>
<dbReference type="Gene3D" id="3.40.50.2000">
    <property type="entry name" value="Glycogen Phosphorylase B"/>
    <property type="match status" value="2"/>
</dbReference>
<sequence length="372" mass="41537">MKNVLVIQRRMTHYRIKLFDLMRENLVSQGVVLGVVYGQAAQSELSKRDSAELSWGTFAKNKYLLEGRLCWQSIGMHIAKSDLVIVTQENKLLSNYPLLLGRRHYKLAFWGHGGNLQAANPNSLKERFKRWTTNQVDWWFAYTQMSVGLVQQCGFPTERITDLENAVDTTELLEQQSTISSTEIDQLKQNLGINHGQVGLYLGSLYEEKRLDFLFAAAQRLKQQVPHFHLVIVGDGPMRPEVEVFCAAHPDWCHYVGIQKGRDKMLYLSLANVVLNPGLVGLGILDSFVAGVPMATTDCGLHSPEVAYLENGVNGVMTANTLEAYVAAVTRILSDEQYASQLKQSAKAAAAHYTIENMANNFCAGILQALKS</sequence>
<protein>
    <submittedName>
        <fullName evidence="1">Glycosyltransferase</fullName>
    </submittedName>
</protein>
<dbReference type="PANTHER" id="PTHR45947:SF11">
    <property type="entry name" value="SLR1508 PROTEIN"/>
    <property type="match status" value="1"/>
</dbReference>
<proteinExistence type="predicted"/>
<dbReference type="EMBL" id="WOFE01000006">
    <property type="protein sequence ID" value="MBM5572353.1"/>
    <property type="molecule type" value="Genomic_DNA"/>
</dbReference>
<keyword evidence="2" id="KW-1185">Reference proteome</keyword>
<dbReference type="Proteomes" id="UP001195660">
    <property type="component" value="Unassembled WGS sequence"/>
</dbReference>
<dbReference type="RefSeq" id="WP_203571681.1">
    <property type="nucleotide sequence ID" value="NZ_WOFE01000006.1"/>
</dbReference>
<gene>
    <name evidence="1" type="ORF">GM173_12315</name>
</gene>
<dbReference type="CDD" id="cd03801">
    <property type="entry name" value="GT4_PimA-like"/>
    <property type="match status" value="1"/>
</dbReference>
<dbReference type="PANTHER" id="PTHR45947">
    <property type="entry name" value="SULFOQUINOVOSYL TRANSFERASE SQD2"/>
    <property type="match status" value="1"/>
</dbReference>
<name>A0ABS2CDY6_9NEIS</name>
<dbReference type="InterPro" id="IPR050194">
    <property type="entry name" value="Glycosyltransferase_grp1"/>
</dbReference>
<evidence type="ECO:0000313" key="2">
    <source>
        <dbReference type="Proteomes" id="UP001195660"/>
    </source>
</evidence>
<evidence type="ECO:0000313" key="1">
    <source>
        <dbReference type="EMBL" id="MBM5572353.1"/>
    </source>
</evidence>
<comment type="caution">
    <text evidence="1">The sequence shown here is derived from an EMBL/GenBank/DDBJ whole genome shotgun (WGS) entry which is preliminary data.</text>
</comment>